<evidence type="ECO:0000313" key="1">
    <source>
        <dbReference type="EMBL" id="PDS21980.1"/>
    </source>
</evidence>
<dbReference type="Proteomes" id="UP000220828">
    <property type="component" value="Unassembled WGS sequence"/>
</dbReference>
<proteinExistence type="predicted"/>
<comment type="caution">
    <text evidence="1">The sequence shown here is derived from an EMBL/GenBank/DDBJ whole genome shotgun (WGS) entry which is preliminary data.</text>
</comment>
<sequence>MERIARPLGNAQKKVFIWFMKSAFGNCSSLFSKTGTYWCVCKPIQIDAKVLRLGPCCLCFFMTYCNTKYTSM</sequence>
<organism evidence="1 2">
    <name type="scientific">Flavobacterium branchiophilum</name>
    <dbReference type="NCBI Taxonomy" id="55197"/>
    <lineage>
        <taxon>Bacteria</taxon>
        <taxon>Pseudomonadati</taxon>
        <taxon>Bacteroidota</taxon>
        <taxon>Flavobacteriia</taxon>
        <taxon>Flavobacteriales</taxon>
        <taxon>Flavobacteriaceae</taxon>
        <taxon>Flavobacterium</taxon>
    </lineage>
</organism>
<evidence type="ECO:0000313" key="2">
    <source>
        <dbReference type="Proteomes" id="UP000220828"/>
    </source>
</evidence>
<dbReference type="AlphaFoldDB" id="A0A2H3KMZ8"/>
<name>A0A2H3KMZ8_9FLAO</name>
<accession>A0A2H3KMZ8</accession>
<dbReference type="EMBL" id="PCMW01000125">
    <property type="protein sequence ID" value="PDS21980.1"/>
    <property type="molecule type" value="Genomic_DNA"/>
</dbReference>
<reference evidence="1 2" key="1">
    <citation type="submission" date="2017-09" db="EMBL/GenBank/DDBJ databases">
        <title>Whole genomes of Flavobacteriaceae.</title>
        <authorList>
            <person name="Stine C."/>
            <person name="Li C."/>
            <person name="Tadesse D."/>
        </authorList>
    </citation>
    <scope>NUCLEOTIDE SEQUENCE [LARGE SCALE GENOMIC DNA]</scope>
    <source>
        <strain evidence="1 2">ATCC 35036</strain>
    </source>
</reference>
<gene>
    <name evidence="1" type="ORF">B0A77_14585</name>
</gene>
<protein>
    <submittedName>
        <fullName evidence="1">Uncharacterized protein</fullName>
    </submittedName>
</protein>
<feature type="non-terminal residue" evidence="1">
    <location>
        <position position="72"/>
    </location>
</feature>